<gene>
    <name evidence="2" type="ORF">TSPGSL018_13615</name>
</gene>
<dbReference type="AlphaFoldDB" id="A0A061R6Q8"/>
<feature type="non-terminal residue" evidence="2">
    <location>
        <position position="1"/>
    </location>
</feature>
<feature type="non-terminal residue" evidence="2">
    <location>
        <position position="227"/>
    </location>
</feature>
<proteinExistence type="predicted"/>
<reference evidence="2" key="1">
    <citation type="submission" date="2014-05" db="EMBL/GenBank/DDBJ databases">
        <title>The transcriptome of the halophilic microalga Tetraselmis sp. GSL018 isolated from the Great Salt Lake, Utah.</title>
        <authorList>
            <person name="Jinkerson R.E."/>
            <person name="D'Adamo S."/>
            <person name="Posewitz M.C."/>
        </authorList>
    </citation>
    <scope>NUCLEOTIDE SEQUENCE</scope>
    <source>
        <strain evidence="2">GSL018</strain>
    </source>
</reference>
<evidence type="ECO:0000256" key="1">
    <source>
        <dbReference type="SAM" id="MobiDB-lite"/>
    </source>
</evidence>
<dbReference type="EMBL" id="GBEZ01020191">
    <property type="protein sequence ID" value="JAC66454.1"/>
    <property type="molecule type" value="Transcribed_RNA"/>
</dbReference>
<feature type="region of interest" description="Disordered" evidence="1">
    <location>
        <begin position="37"/>
        <end position="76"/>
    </location>
</feature>
<accession>A0A061R6Q8</accession>
<name>A0A061R6Q8_9CHLO</name>
<protein>
    <submittedName>
        <fullName evidence="2">Uncharacterized protein</fullName>
    </submittedName>
</protein>
<sequence>RGVVPVASARVRVATVRCGTAAFASASRNELHLEANTRGLGGASEPRGGGCRRRGVSGSEPRQALSPKRQGAALPARAACREWGQGKEPRRSPSRAETSPCECLPQGSSVVAAPPVLLVAAAPPVAVLPLFALPLPAPGFSRGPFLAPPPPLAPGLHLARLHLLLPLAAVPPRPLVPAVARVALIGAALVLAPPAVILAPLTALPVAVPVGVPHPAPRVAVGLVPVA</sequence>
<evidence type="ECO:0000313" key="2">
    <source>
        <dbReference type="EMBL" id="JAC66454.1"/>
    </source>
</evidence>
<organism evidence="2">
    <name type="scientific">Tetraselmis sp. GSL018</name>
    <dbReference type="NCBI Taxonomy" id="582737"/>
    <lineage>
        <taxon>Eukaryota</taxon>
        <taxon>Viridiplantae</taxon>
        <taxon>Chlorophyta</taxon>
        <taxon>core chlorophytes</taxon>
        <taxon>Chlorodendrophyceae</taxon>
        <taxon>Chlorodendrales</taxon>
        <taxon>Chlorodendraceae</taxon>
        <taxon>Tetraselmis</taxon>
    </lineage>
</organism>